<evidence type="ECO:0000313" key="2">
    <source>
        <dbReference type="EMBL" id="KAL2062560.1"/>
    </source>
</evidence>
<reference evidence="2 3" key="1">
    <citation type="journal article" date="2024" name="Commun. Biol.">
        <title>Comparative genomic analysis of thermophilic fungi reveals convergent evolutionary adaptations and gene losses.</title>
        <authorList>
            <person name="Steindorff A.S."/>
            <person name="Aguilar-Pontes M.V."/>
            <person name="Robinson A.J."/>
            <person name="Andreopoulos B."/>
            <person name="LaButti K."/>
            <person name="Kuo A."/>
            <person name="Mondo S."/>
            <person name="Riley R."/>
            <person name="Otillar R."/>
            <person name="Haridas S."/>
            <person name="Lipzen A."/>
            <person name="Grimwood J."/>
            <person name="Schmutz J."/>
            <person name="Clum A."/>
            <person name="Reid I.D."/>
            <person name="Moisan M.C."/>
            <person name="Butler G."/>
            <person name="Nguyen T.T.M."/>
            <person name="Dewar K."/>
            <person name="Conant G."/>
            <person name="Drula E."/>
            <person name="Henrissat B."/>
            <person name="Hansel C."/>
            <person name="Singer S."/>
            <person name="Hutchinson M.I."/>
            <person name="de Vries R.P."/>
            <person name="Natvig D.O."/>
            <person name="Powell A.J."/>
            <person name="Tsang A."/>
            <person name="Grigoriev I.V."/>
        </authorList>
    </citation>
    <scope>NUCLEOTIDE SEQUENCE [LARGE SCALE GENOMIC DNA]</scope>
    <source>
        <strain evidence="2 3">CBS 494.80</strain>
    </source>
</reference>
<comment type="caution">
    <text evidence="2">The sequence shown here is derived from an EMBL/GenBank/DDBJ whole genome shotgun (WGS) entry which is preliminary data.</text>
</comment>
<feature type="transmembrane region" description="Helical" evidence="1">
    <location>
        <begin position="61"/>
        <end position="80"/>
    </location>
</feature>
<evidence type="ECO:0000313" key="3">
    <source>
        <dbReference type="Proteomes" id="UP001595075"/>
    </source>
</evidence>
<gene>
    <name evidence="2" type="ORF">VTL71DRAFT_6826</name>
</gene>
<dbReference type="PANTHER" id="PTHR35896:SF3">
    <property type="entry name" value="MAJOR FACILITATOR SUPERFAMILY TRANSPORTER"/>
    <property type="match status" value="1"/>
</dbReference>
<accession>A0ABR4BY23</accession>
<keyword evidence="1" id="KW-1133">Transmembrane helix</keyword>
<dbReference type="InterPro" id="IPR053008">
    <property type="entry name" value="Phomopsin_biosynth_assoc"/>
</dbReference>
<organism evidence="2 3">
    <name type="scientific">Oculimacula yallundae</name>
    <dbReference type="NCBI Taxonomy" id="86028"/>
    <lineage>
        <taxon>Eukaryota</taxon>
        <taxon>Fungi</taxon>
        <taxon>Dikarya</taxon>
        <taxon>Ascomycota</taxon>
        <taxon>Pezizomycotina</taxon>
        <taxon>Leotiomycetes</taxon>
        <taxon>Helotiales</taxon>
        <taxon>Ploettnerulaceae</taxon>
        <taxon>Oculimacula</taxon>
    </lineage>
</organism>
<evidence type="ECO:0000256" key="1">
    <source>
        <dbReference type="SAM" id="Phobius"/>
    </source>
</evidence>
<keyword evidence="1" id="KW-0472">Membrane</keyword>
<dbReference type="EMBL" id="JAZHXI010000017">
    <property type="protein sequence ID" value="KAL2062560.1"/>
    <property type="molecule type" value="Genomic_DNA"/>
</dbReference>
<protein>
    <submittedName>
        <fullName evidence="2">Uncharacterized protein</fullName>
    </submittedName>
</protein>
<name>A0ABR4BY23_9HELO</name>
<keyword evidence="3" id="KW-1185">Reference proteome</keyword>
<proteinExistence type="predicted"/>
<dbReference type="PANTHER" id="PTHR35896">
    <property type="entry name" value="IG-LIKE DOMAIN-CONTAINING PROTEIN"/>
    <property type="match status" value="1"/>
</dbReference>
<keyword evidence="1" id="KW-0812">Transmembrane</keyword>
<dbReference type="Proteomes" id="UP001595075">
    <property type="component" value="Unassembled WGS sequence"/>
</dbReference>
<sequence length="271" mass="30872">MTSTVFILTSSISTWETFQLLAMFSHSGISYRSVSKSETSEDLNLEDIVEPMQHRLSLRKIVILILIAIFTIFATVFGAVETAIFRQAYHKSGTHNHMPNVNATINTPNQSLLSQAPKYTTCGESAAEARSRNCTFDITSFSWLTPECYEDTLAQEFISWSNWTWYTSEDPEDNKQLSFEAANLGEEDTFVDWNYHMVHCTFMWRQQHRGTEKGWIGGHLVNYHHTKHCQQALLEDASENRNVRTPARVVYPRCLKIGMGEGMYPGPIGKG</sequence>